<keyword evidence="2" id="KW-1185">Reference proteome</keyword>
<name>A0ACA9SL49_9GLOM</name>
<dbReference type="EMBL" id="CAJVQC010130930">
    <property type="protein sequence ID" value="CAG8841613.1"/>
    <property type="molecule type" value="Genomic_DNA"/>
</dbReference>
<feature type="non-terminal residue" evidence="1">
    <location>
        <position position="1"/>
    </location>
</feature>
<organism evidence="1 2">
    <name type="scientific">Racocetra persica</name>
    <dbReference type="NCBI Taxonomy" id="160502"/>
    <lineage>
        <taxon>Eukaryota</taxon>
        <taxon>Fungi</taxon>
        <taxon>Fungi incertae sedis</taxon>
        <taxon>Mucoromycota</taxon>
        <taxon>Glomeromycotina</taxon>
        <taxon>Glomeromycetes</taxon>
        <taxon>Diversisporales</taxon>
        <taxon>Gigasporaceae</taxon>
        <taxon>Racocetra</taxon>
    </lineage>
</organism>
<dbReference type="Proteomes" id="UP000789920">
    <property type="component" value="Unassembled WGS sequence"/>
</dbReference>
<proteinExistence type="predicted"/>
<evidence type="ECO:0000313" key="2">
    <source>
        <dbReference type="Proteomes" id="UP000789920"/>
    </source>
</evidence>
<protein>
    <submittedName>
        <fullName evidence="1">21788_t:CDS:1</fullName>
    </submittedName>
</protein>
<evidence type="ECO:0000313" key="1">
    <source>
        <dbReference type="EMBL" id="CAG8841613.1"/>
    </source>
</evidence>
<comment type="caution">
    <text evidence="1">The sequence shown here is derived from an EMBL/GenBank/DDBJ whole genome shotgun (WGS) entry which is preliminary data.</text>
</comment>
<sequence>LDLWCLEIRRDDTQKKSYLYLKSESQRNCYLKKLALDFHSCSEKLLEEHGFFETNLECLRFKIHNDKQ</sequence>
<accession>A0ACA9SL49</accession>
<gene>
    <name evidence="1" type="ORF">RPERSI_LOCUS31957</name>
</gene>
<feature type="non-terminal residue" evidence="1">
    <location>
        <position position="68"/>
    </location>
</feature>
<reference evidence="1" key="1">
    <citation type="submission" date="2021-06" db="EMBL/GenBank/DDBJ databases">
        <authorList>
            <person name="Kallberg Y."/>
            <person name="Tangrot J."/>
            <person name="Rosling A."/>
        </authorList>
    </citation>
    <scope>NUCLEOTIDE SEQUENCE</scope>
    <source>
        <strain evidence="1">MA461A</strain>
    </source>
</reference>